<dbReference type="RefSeq" id="WP_142442513.1">
    <property type="nucleotide sequence ID" value="NZ_SESI01000001.1"/>
</dbReference>
<dbReference type="AlphaFoldDB" id="A0A544QQZ2"/>
<dbReference type="EMBL" id="SESI01000001">
    <property type="protein sequence ID" value="TQQ81860.1"/>
    <property type="molecule type" value="Genomic_DNA"/>
</dbReference>
<proteinExistence type="predicted"/>
<evidence type="ECO:0000313" key="1">
    <source>
        <dbReference type="EMBL" id="TQQ81860.1"/>
    </source>
</evidence>
<sequence length="296" mass="31933">MATATTDSDDPSTTFGMNIEFSTPNSVLDGVGDGFNEYGVRELEDGSIDVIFAAMEPGLRHEGTPFEVEITPEFLQAVASKQYPDRIPLQFDHSQSQQANVGWVYGQRVKFADGYLKVMAHVPATGSRIREDTIADFTHDPPAISDGSIGLDPRTVEVAGTSKRGEPAEFVDARLQEFSLTPFPAGYDDGGLSPQFAERAGDKELGDRLWDEGDLVEWQATSLMKGLVVTIDSERAVAMVTLHTEEDGVLVNANETVTAGFDDLILYTGDAEPAESDGSGFSGSQLVTVTSQLRTI</sequence>
<dbReference type="Proteomes" id="UP000315385">
    <property type="component" value="Unassembled WGS sequence"/>
</dbReference>
<evidence type="ECO:0000313" key="2">
    <source>
        <dbReference type="Proteomes" id="UP000315385"/>
    </source>
</evidence>
<comment type="caution">
    <text evidence="1">The sequence shown here is derived from an EMBL/GenBank/DDBJ whole genome shotgun (WGS) entry which is preliminary data.</text>
</comment>
<protein>
    <submittedName>
        <fullName evidence="1">Uncharacterized protein</fullName>
    </submittedName>
</protein>
<reference evidence="1 2" key="1">
    <citation type="submission" date="2019-02" db="EMBL/GenBank/DDBJ databases">
        <title>Halonotius sp. a new haloqrchaeon isolated from saline water.</title>
        <authorList>
            <person name="Duran-Viseras A."/>
            <person name="Sanchez-Porro C."/>
            <person name="Ventosa A."/>
        </authorList>
    </citation>
    <scope>NUCLEOTIDE SEQUENCE [LARGE SCALE GENOMIC DNA]</scope>
    <source>
        <strain evidence="1 2">F9-27</strain>
    </source>
</reference>
<keyword evidence="2" id="KW-1185">Reference proteome</keyword>
<organism evidence="1 2">
    <name type="scientific">Halonotius roseus</name>
    <dbReference type="NCBI Taxonomy" id="2511997"/>
    <lineage>
        <taxon>Archaea</taxon>
        <taxon>Methanobacteriati</taxon>
        <taxon>Methanobacteriota</taxon>
        <taxon>Stenosarchaea group</taxon>
        <taxon>Halobacteria</taxon>
        <taxon>Halobacteriales</taxon>
        <taxon>Haloferacaceae</taxon>
        <taxon>Halonotius</taxon>
    </lineage>
</organism>
<gene>
    <name evidence="1" type="ORF">EWF95_02680</name>
</gene>
<name>A0A544QQZ2_9EURY</name>
<accession>A0A544QQZ2</accession>
<dbReference type="OrthoDB" id="198966at2157"/>